<dbReference type="EMBL" id="JBBJBU010000002">
    <property type="protein sequence ID" value="KAK7206714.1"/>
    <property type="molecule type" value="Genomic_DNA"/>
</dbReference>
<evidence type="ECO:0000313" key="2">
    <source>
        <dbReference type="Proteomes" id="UP001498771"/>
    </source>
</evidence>
<evidence type="ECO:0008006" key="3">
    <source>
        <dbReference type="Google" id="ProtNLM"/>
    </source>
</evidence>
<dbReference type="RefSeq" id="XP_064769747.1">
    <property type="nucleotide sequence ID" value="XM_064909423.1"/>
</dbReference>
<name>A0ABR1FA48_9ASCO</name>
<sequence length="550" mass="63741">MIECSEEGLDRVYCKSSLSLEINLQQQTVRLRLSHEHHVGYEDLSTTPEVKDFVYRRIAGFSSTQDDVNYGLRNHGAIPGAWSVNEMHIQQLWRKANEENCRLHPDPRQSTLLLLEEYPAFTGKQYTADNMYCIAIFSNDIISRIKSTVNEVAIETTYKINRTDVELFSILAEVDGTGIPVCYAFLETLPGPDGERSADPDAITSIFKTLFLDLKQTGIEPEYFGCSENQRERAAIEQALPDTKVHFSFVFAKRALNERLNDRKRTYSQADYDAKQARQLVPNLDICWGSVLTQRPLGDHRDGICICSVKTEAEIAGKDDCLETVAKKEKSAIVSMFTRHYYLHPLIPDSNGAFSTADEIHRQCATEMYDWCRERNAFRLWGYLYNNWYKPEEWRIWARSGNPDAIPMLQTTTLTDSAGWRRYKTDYLPCYHTPRLDMLTYILAKMTRTIENDLPFVMKMDYRRAQPSWRAKFRKEWSALEGRVVADSVITQHHTDTQKWLCACDDFRTSQFLLCEHLVWCYEPAPWQVFHHAKRQISLPFWKHEGLVGG</sequence>
<evidence type="ECO:0000313" key="1">
    <source>
        <dbReference type="EMBL" id="KAK7206714.1"/>
    </source>
</evidence>
<proteinExistence type="predicted"/>
<comment type="caution">
    <text evidence="1">The sequence shown here is derived from an EMBL/GenBank/DDBJ whole genome shotgun (WGS) entry which is preliminary data.</text>
</comment>
<dbReference type="GeneID" id="90034935"/>
<dbReference type="Proteomes" id="UP001498771">
    <property type="component" value="Unassembled WGS sequence"/>
</dbReference>
<reference evidence="1 2" key="1">
    <citation type="submission" date="2024-03" db="EMBL/GenBank/DDBJ databases">
        <title>Genome-scale model development and genomic sequencing of the oleaginous clade Lipomyces.</title>
        <authorList>
            <consortium name="Lawrence Berkeley National Laboratory"/>
            <person name="Czajka J.J."/>
            <person name="Han Y."/>
            <person name="Kim J."/>
            <person name="Mondo S.J."/>
            <person name="Hofstad B.A."/>
            <person name="Robles A."/>
            <person name="Haridas S."/>
            <person name="Riley R."/>
            <person name="LaButti K."/>
            <person name="Pangilinan J."/>
            <person name="Andreopoulos W."/>
            <person name="Lipzen A."/>
            <person name="Yan J."/>
            <person name="Wang M."/>
            <person name="Ng V."/>
            <person name="Grigoriev I.V."/>
            <person name="Spatafora J.W."/>
            <person name="Magnuson J.K."/>
            <person name="Baker S.E."/>
            <person name="Pomraning K.R."/>
        </authorList>
    </citation>
    <scope>NUCLEOTIDE SEQUENCE [LARGE SCALE GENOMIC DNA]</scope>
    <source>
        <strain evidence="1 2">Phaff 52-87</strain>
    </source>
</reference>
<accession>A0ABR1FA48</accession>
<keyword evidence="2" id="KW-1185">Reference proteome</keyword>
<protein>
    <recommendedName>
        <fullName evidence="3">SWIM-type domain-containing protein</fullName>
    </recommendedName>
</protein>
<gene>
    <name evidence="1" type="ORF">BZA70DRAFT_112439</name>
</gene>
<organism evidence="1 2">
    <name type="scientific">Myxozyma melibiosi</name>
    <dbReference type="NCBI Taxonomy" id="54550"/>
    <lineage>
        <taxon>Eukaryota</taxon>
        <taxon>Fungi</taxon>
        <taxon>Dikarya</taxon>
        <taxon>Ascomycota</taxon>
        <taxon>Saccharomycotina</taxon>
        <taxon>Lipomycetes</taxon>
        <taxon>Lipomycetales</taxon>
        <taxon>Lipomycetaceae</taxon>
        <taxon>Myxozyma</taxon>
    </lineage>
</organism>